<dbReference type="Proteomes" id="UP001202248">
    <property type="component" value="Unassembled WGS sequence"/>
</dbReference>
<keyword evidence="2" id="KW-1185">Reference proteome</keyword>
<organism evidence="1 2">
    <name type="scientific">Niabella ginsengisoli</name>
    <dbReference type="NCBI Taxonomy" id="522298"/>
    <lineage>
        <taxon>Bacteria</taxon>
        <taxon>Pseudomonadati</taxon>
        <taxon>Bacteroidota</taxon>
        <taxon>Chitinophagia</taxon>
        <taxon>Chitinophagales</taxon>
        <taxon>Chitinophagaceae</taxon>
        <taxon>Niabella</taxon>
    </lineage>
</organism>
<evidence type="ECO:0000313" key="2">
    <source>
        <dbReference type="Proteomes" id="UP001202248"/>
    </source>
</evidence>
<reference evidence="1 2" key="1">
    <citation type="submission" date="2022-02" db="EMBL/GenBank/DDBJ databases">
        <authorList>
            <person name="Min J."/>
        </authorList>
    </citation>
    <scope>NUCLEOTIDE SEQUENCE [LARGE SCALE GENOMIC DNA]</scope>
    <source>
        <strain evidence="1 2">GR10-1</strain>
    </source>
</reference>
<gene>
    <name evidence="1" type="ORF">MKP09_13475</name>
</gene>
<protein>
    <recommendedName>
        <fullName evidence="3">Signal transduction histidine kinase dimerisation/phosphoacceptor domain-containing protein</fullName>
    </recommendedName>
</protein>
<name>A0ABS9SKD4_9BACT</name>
<sequence>MPDNDIDKNLATLFHDIKNCLNNIALATSILEIEPSELDNHSSYIKEIKDNYLKIKILISNYRNTV</sequence>
<evidence type="ECO:0000313" key="1">
    <source>
        <dbReference type="EMBL" id="MCH5598843.1"/>
    </source>
</evidence>
<accession>A0ABS9SKD4</accession>
<comment type="caution">
    <text evidence="1">The sequence shown here is derived from an EMBL/GenBank/DDBJ whole genome shotgun (WGS) entry which is preliminary data.</text>
</comment>
<dbReference type="RefSeq" id="WP_240830512.1">
    <property type="nucleotide sequence ID" value="NZ_JAKWBL010000002.1"/>
</dbReference>
<proteinExistence type="predicted"/>
<evidence type="ECO:0008006" key="3">
    <source>
        <dbReference type="Google" id="ProtNLM"/>
    </source>
</evidence>
<dbReference type="EMBL" id="JAKWBL010000002">
    <property type="protein sequence ID" value="MCH5598843.1"/>
    <property type="molecule type" value="Genomic_DNA"/>
</dbReference>